<name>A0A811P675_9POAL</name>
<sequence length="186" mass="20819">MAEKAAAPWPASAREQAATLLPGKRASELPRYRRRYRAALPLARGYTFARRVLLIRKQRRRHQQVSLPSYRYLRHPPSTSQLKRATHRRTTEWASIWAVLQRGGGPISLMTGDFAHTAFTGARGEAGRSRGVPQGRSGQVRQRPPLFDTHGPPQITSFAGARAKAVRAEEDRVGEKARRPGRSHEG</sequence>
<dbReference type="EMBL" id="CAJGYO010000006">
    <property type="protein sequence ID" value="CAD6235514.1"/>
    <property type="molecule type" value="Genomic_DNA"/>
</dbReference>
<comment type="caution">
    <text evidence="2">The sequence shown here is derived from an EMBL/GenBank/DDBJ whole genome shotgun (WGS) entry which is preliminary data.</text>
</comment>
<proteinExistence type="predicted"/>
<feature type="region of interest" description="Disordered" evidence="1">
    <location>
        <begin position="123"/>
        <end position="186"/>
    </location>
</feature>
<evidence type="ECO:0000313" key="2">
    <source>
        <dbReference type="EMBL" id="CAD6235514.1"/>
    </source>
</evidence>
<reference evidence="2" key="1">
    <citation type="submission" date="2020-10" db="EMBL/GenBank/DDBJ databases">
        <authorList>
            <person name="Han B."/>
            <person name="Lu T."/>
            <person name="Zhao Q."/>
            <person name="Huang X."/>
            <person name="Zhao Y."/>
        </authorList>
    </citation>
    <scope>NUCLEOTIDE SEQUENCE</scope>
</reference>
<dbReference type="AlphaFoldDB" id="A0A811P675"/>
<gene>
    <name evidence="2" type="ORF">NCGR_LOCUS23703</name>
</gene>
<evidence type="ECO:0000313" key="3">
    <source>
        <dbReference type="Proteomes" id="UP000604825"/>
    </source>
</evidence>
<protein>
    <submittedName>
        <fullName evidence="2">Uncharacterized protein</fullName>
    </submittedName>
</protein>
<organism evidence="2 3">
    <name type="scientific">Miscanthus lutarioriparius</name>
    <dbReference type="NCBI Taxonomy" id="422564"/>
    <lineage>
        <taxon>Eukaryota</taxon>
        <taxon>Viridiplantae</taxon>
        <taxon>Streptophyta</taxon>
        <taxon>Embryophyta</taxon>
        <taxon>Tracheophyta</taxon>
        <taxon>Spermatophyta</taxon>
        <taxon>Magnoliopsida</taxon>
        <taxon>Liliopsida</taxon>
        <taxon>Poales</taxon>
        <taxon>Poaceae</taxon>
        <taxon>PACMAD clade</taxon>
        <taxon>Panicoideae</taxon>
        <taxon>Andropogonodae</taxon>
        <taxon>Andropogoneae</taxon>
        <taxon>Saccharinae</taxon>
        <taxon>Miscanthus</taxon>
    </lineage>
</organism>
<accession>A0A811P675</accession>
<evidence type="ECO:0000256" key="1">
    <source>
        <dbReference type="SAM" id="MobiDB-lite"/>
    </source>
</evidence>
<dbReference type="Proteomes" id="UP000604825">
    <property type="component" value="Unassembled WGS sequence"/>
</dbReference>
<feature type="compositionally biased region" description="Basic and acidic residues" evidence="1">
    <location>
        <begin position="166"/>
        <end position="186"/>
    </location>
</feature>
<keyword evidence="3" id="KW-1185">Reference proteome</keyword>